<reference evidence="1" key="1">
    <citation type="submission" date="2021-06" db="EMBL/GenBank/DDBJ databases">
        <authorList>
            <person name="Kallberg Y."/>
            <person name="Tangrot J."/>
            <person name="Rosling A."/>
        </authorList>
    </citation>
    <scope>NUCLEOTIDE SEQUENCE</scope>
    <source>
        <strain evidence="1">MA461A</strain>
    </source>
</reference>
<evidence type="ECO:0000313" key="1">
    <source>
        <dbReference type="EMBL" id="CAG8521264.1"/>
    </source>
</evidence>
<dbReference type="EMBL" id="CAJVQC010003073">
    <property type="protein sequence ID" value="CAG8521264.1"/>
    <property type="molecule type" value="Genomic_DNA"/>
</dbReference>
<name>A0ACA9LCI8_9GLOM</name>
<dbReference type="Proteomes" id="UP000789920">
    <property type="component" value="Unassembled WGS sequence"/>
</dbReference>
<accession>A0ACA9LCI8</accession>
<comment type="caution">
    <text evidence="1">The sequence shown here is derived from an EMBL/GenBank/DDBJ whole genome shotgun (WGS) entry which is preliminary data.</text>
</comment>
<proteinExistence type="predicted"/>
<gene>
    <name evidence="1" type="ORF">RPERSI_LOCUS2712</name>
</gene>
<sequence>MACFEFELDNIKNLKGVVYTPRFETLPDIFWQLRFEPTSSTDPEYCDVALLALRNSNEIDYFDPVRNHCLPAEIYLKTITGWVLRIDDTGPFKLDHIVACRLYKIIFGVKFQKIQLGVIRFNTPFPAKQIPQELISAWANELNSSSQNDVKFTIQGRSIVAKSCILSRRSEYFRRMFSGTWSECFRTKNLINNSINDLTSNLDDKCSISKKKEPWYRYKIEIIDFKYETFFKMLQFLYSDSFAYNNLEDLWDIYSVADKYLITDLLNRAKSELLLIMSYDNVADMYFGNAFKYPDLKKVMMDFIIENFGEVKKTDGWKAAFENKSRYPAYQELRSEIFSQLPFYHFD</sequence>
<organism evidence="1 2">
    <name type="scientific">Racocetra persica</name>
    <dbReference type="NCBI Taxonomy" id="160502"/>
    <lineage>
        <taxon>Eukaryota</taxon>
        <taxon>Fungi</taxon>
        <taxon>Fungi incertae sedis</taxon>
        <taxon>Mucoromycota</taxon>
        <taxon>Glomeromycotina</taxon>
        <taxon>Glomeromycetes</taxon>
        <taxon>Diversisporales</taxon>
        <taxon>Gigasporaceae</taxon>
        <taxon>Racocetra</taxon>
    </lineage>
</organism>
<evidence type="ECO:0000313" key="2">
    <source>
        <dbReference type="Proteomes" id="UP000789920"/>
    </source>
</evidence>
<protein>
    <submittedName>
        <fullName evidence="1">37033_t:CDS:1</fullName>
    </submittedName>
</protein>
<keyword evidence="2" id="KW-1185">Reference proteome</keyword>